<keyword evidence="4" id="KW-1185">Reference proteome</keyword>
<dbReference type="GO" id="GO:0016853">
    <property type="term" value="F:isomerase activity"/>
    <property type="evidence" value="ECO:0007669"/>
    <property type="project" value="UniProtKB-KW"/>
</dbReference>
<dbReference type="Gene3D" id="2.130.10.10">
    <property type="entry name" value="YVTN repeat-like/Quinoprotein amine dehydrogenase"/>
    <property type="match status" value="1"/>
</dbReference>
<gene>
    <name evidence="3" type="ORF">EJ08DRAFT_597936</name>
</gene>
<comment type="similarity">
    <text evidence="1">Belongs to the cycloisomerase 2 family.</text>
</comment>
<reference evidence="3" key="1">
    <citation type="journal article" date="2020" name="Stud. Mycol.">
        <title>101 Dothideomycetes genomes: a test case for predicting lifestyles and emergence of pathogens.</title>
        <authorList>
            <person name="Haridas S."/>
            <person name="Albert R."/>
            <person name="Binder M."/>
            <person name="Bloem J."/>
            <person name="Labutti K."/>
            <person name="Salamov A."/>
            <person name="Andreopoulos B."/>
            <person name="Baker S."/>
            <person name="Barry K."/>
            <person name="Bills G."/>
            <person name="Bluhm B."/>
            <person name="Cannon C."/>
            <person name="Castanera R."/>
            <person name="Culley D."/>
            <person name="Daum C."/>
            <person name="Ezra D."/>
            <person name="Gonzalez J."/>
            <person name="Henrissat B."/>
            <person name="Kuo A."/>
            <person name="Liang C."/>
            <person name="Lipzen A."/>
            <person name="Lutzoni F."/>
            <person name="Magnuson J."/>
            <person name="Mondo S."/>
            <person name="Nolan M."/>
            <person name="Ohm R."/>
            <person name="Pangilinan J."/>
            <person name="Park H.-J."/>
            <person name="Ramirez L."/>
            <person name="Alfaro M."/>
            <person name="Sun H."/>
            <person name="Tritt A."/>
            <person name="Yoshinaga Y."/>
            <person name="Zwiers L.-H."/>
            <person name="Turgeon B."/>
            <person name="Goodwin S."/>
            <person name="Spatafora J."/>
            <person name="Crous P."/>
            <person name="Grigoriev I."/>
        </authorList>
    </citation>
    <scope>NUCLEOTIDE SEQUENCE</scope>
    <source>
        <strain evidence="3">CBS 130266</strain>
    </source>
</reference>
<accession>A0A9P4NGR4</accession>
<name>A0A9P4NGR4_9PEZI</name>
<keyword evidence="2" id="KW-0732">Signal</keyword>
<organism evidence="3 4">
    <name type="scientific">Tothia fuscella</name>
    <dbReference type="NCBI Taxonomy" id="1048955"/>
    <lineage>
        <taxon>Eukaryota</taxon>
        <taxon>Fungi</taxon>
        <taxon>Dikarya</taxon>
        <taxon>Ascomycota</taxon>
        <taxon>Pezizomycotina</taxon>
        <taxon>Dothideomycetes</taxon>
        <taxon>Pleosporomycetidae</taxon>
        <taxon>Venturiales</taxon>
        <taxon>Cylindrosympodiaceae</taxon>
        <taxon>Tothia</taxon>
    </lineage>
</organism>
<dbReference type="PANTHER" id="PTHR30344">
    <property type="entry name" value="6-PHOSPHOGLUCONOLACTONASE-RELATED"/>
    <property type="match status" value="1"/>
</dbReference>
<dbReference type="EMBL" id="MU007104">
    <property type="protein sequence ID" value="KAF2420996.1"/>
    <property type="molecule type" value="Genomic_DNA"/>
</dbReference>
<dbReference type="InterPro" id="IPR050282">
    <property type="entry name" value="Cycloisomerase_2"/>
</dbReference>
<dbReference type="Pfam" id="PF10282">
    <property type="entry name" value="Lactonase"/>
    <property type="match status" value="1"/>
</dbReference>
<dbReference type="OrthoDB" id="9972196at2759"/>
<dbReference type="Proteomes" id="UP000800235">
    <property type="component" value="Unassembled WGS sequence"/>
</dbReference>
<dbReference type="PANTHER" id="PTHR30344:SF1">
    <property type="entry name" value="6-PHOSPHOGLUCONOLACTONASE"/>
    <property type="match status" value="1"/>
</dbReference>
<evidence type="ECO:0000313" key="4">
    <source>
        <dbReference type="Proteomes" id="UP000800235"/>
    </source>
</evidence>
<dbReference type="GO" id="GO:0017057">
    <property type="term" value="F:6-phosphogluconolactonase activity"/>
    <property type="evidence" value="ECO:0007669"/>
    <property type="project" value="TreeGrafter"/>
</dbReference>
<protein>
    <submittedName>
        <fullName evidence="3">Isomerase YbhE</fullName>
    </submittedName>
</protein>
<feature type="signal peptide" evidence="2">
    <location>
        <begin position="1"/>
        <end position="19"/>
    </location>
</feature>
<feature type="chain" id="PRO_5040124582" evidence="2">
    <location>
        <begin position="20"/>
        <end position="406"/>
    </location>
</feature>
<dbReference type="InterPro" id="IPR011048">
    <property type="entry name" value="Haem_d1_sf"/>
</dbReference>
<dbReference type="SUPFAM" id="SSF51004">
    <property type="entry name" value="C-terminal (heme d1) domain of cytochrome cd1-nitrite reductase"/>
    <property type="match status" value="1"/>
</dbReference>
<dbReference type="InterPro" id="IPR019405">
    <property type="entry name" value="Lactonase_7-beta_prop"/>
</dbReference>
<keyword evidence="3" id="KW-0413">Isomerase</keyword>
<comment type="caution">
    <text evidence="3">The sequence shown here is derived from an EMBL/GenBank/DDBJ whole genome shotgun (WGS) entry which is preliminary data.</text>
</comment>
<dbReference type="InterPro" id="IPR015943">
    <property type="entry name" value="WD40/YVTN_repeat-like_dom_sf"/>
</dbReference>
<dbReference type="AlphaFoldDB" id="A0A9P4NGR4"/>
<sequence>MSLAAFLLLALRTCGFAAAVNIYVASYSGGSQAGNITTLSLLRNPDESYSLSQTATVNTSTNSPSWLTLSRQNNLLYMVDEAINGTANSKGALVVYRTSYSGKLTEVSRTEALIGGVDATFFANGQALVVPHYTGGNLQSYNIDPKGGVKPIETIYIKSRKSNPGPIVQRQEAPHPHQAILDPTRSFILIPDLGDDEVHVFAIDQETHKLTKKESLQTKLGVGPRHGVFTPDLINGKYVFYLVGELTGDIKAYSVTYKPDNGGISFDEVASYAIVNPGVTYPRKQDGSSHVAPAEIDITADGSTLVLSIRNDTTFGTAPPVDSLVHYSISPVNGTLTQKPLVSAYGSFPRHFAINKAGNLMVVPSQLSGKLVILRKNPKIGVFDEKVASVEFAAGANVPVCAVWDE</sequence>
<evidence type="ECO:0000256" key="1">
    <source>
        <dbReference type="ARBA" id="ARBA00005564"/>
    </source>
</evidence>
<evidence type="ECO:0000313" key="3">
    <source>
        <dbReference type="EMBL" id="KAF2420996.1"/>
    </source>
</evidence>
<proteinExistence type="inferred from homology"/>
<evidence type="ECO:0000256" key="2">
    <source>
        <dbReference type="SAM" id="SignalP"/>
    </source>
</evidence>